<sequence>MLLPKMEQEEPLLELLEGVCRDHSGNHRDQQLTARFRKEADEETIPGDIVLVEALAGLQSNAVIFLNLAPWNEDPDGAAVEVLRMGINNILTSWRIEGIALRFLSLVARVVLEEVYALTEPSQRETSPVRIVIHPEDEDSLEAFKSAQEASQSKGFTMRMNQHEQGLSCWEKLDQEKQPRKHHIGEECVHHKPFSNSGTRKCQAETRSVNGRSLTLIDTPGFFDACKSEEDMKPEIVSCITECAPGPHAFLIVLKVEKFTEPSRLSSLKYATISPKCFKICCDVFTHGEQLEGRTIEEFVKLNKI</sequence>
<proteinExistence type="inferred from homology"/>
<organism evidence="5 6">
    <name type="scientific">Dissostichus mawsoni</name>
    <name type="common">Antarctic cod</name>
    <dbReference type="NCBI Taxonomy" id="36200"/>
    <lineage>
        <taxon>Eukaryota</taxon>
        <taxon>Metazoa</taxon>
        <taxon>Chordata</taxon>
        <taxon>Craniata</taxon>
        <taxon>Vertebrata</taxon>
        <taxon>Euteleostomi</taxon>
        <taxon>Actinopterygii</taxon>
        <taxon>Neopterygii</taxon>
        <taxon>Teleostei</taxon>
        <taxon>Neoteleostei</taxon>
        <taxon>Acanthomorphata</taxon>
        <taxon>Eupercaria</taxon>
        <taxon>Perciformes</taxon>
        <taxon>Notothenioidei</taxon>
        <taxon>Nototheniidae</taxon>
        <taxon>Dissostichus</taxon>
    </lineage>
</organism>
<dbReference type="SUPFAM" id="SSF52540">
    <property type="entry name" value="P-loop containing nucleoside triphosphate hydrolases"/>
    <property type="match status" value="1"/>
</dbReference>
<dbReference type="InterPro" id="IPR006703">
    <property type="entry name" value="G_AIG1"/>
</dbReference>
<name>A0A7J5XL26_DISMA</name>
<feature type="domain" description="AIG1-type G" evidence="4">
    <location>
        <begin position="185"/>
        <end position="301"/>
    </location>
</feature>
<reference evidence="5 6" key="1">
    <citation type="submission" date="2020-03" db="EMBL/GenBank/DDBJ databases">
        <title>Dissostichus mawsoni Genome sequencing and assembly.</title>
        <authorList>
            <person name="Park H."/>
        </authorList>
    </citation>
    <scope>NUCLEOTIDE SEQUENCE [LARGE SCALE GENOMIC DNA]</scope>
    <source>
        <strain evidence="5">DM0001</strain>
        <tissue evidence="5">Muscle</tissue>
    </source>
</reference>
<dbReference type="Pfam" id="PF04548">
    <property type="entry name" value="AIG1"/>
    <property type="match status" value="1"/>
</dbReference>
<dbReference type="OrthoDB" id="425923at2759"/>
<protein>
    <recommendedName>
        <fullName evidence="4">AIG1-type G domain-containing protein</fullName>
    </recommendedName>
</protein>
<dbReference type="Gene3D" id="3.40.50.300">
    <property type="entry name" value="P-loop containing nucleotide triphosphate hydrolases"/>
    <property type="match status" value="1"/>
</dbReference>
<gene>
    <name evidence="5" type="ORF">F7725_004723</name>
</gene>
<evidence type="ECO:0000313" key="6">
    <source>
        <dbReference type="Proteomes" id="UP000518266"/>
    </source>
</evidence>
<evidence type="ECO:0000256" key="2">
    <source>
        <dbReference type="ARBA" id="ARBA00022741"/>
    </source>
</evidence>
<keyword evidence="6" id="KW-1185">Reference proteome</keyword>
<dbReference type="InterPro" id="IPR045058">
    <property type="entry name" value="GIMA/IAN/Toc"/>
</dbReference>
<dbReference type="PANTHER" id="PTHR10903">
    <property type="entry name" value="GTPASE, IMAP FAMILY MEMBER-RELATED"/>
    <property type="match status" value="1"/>
</dbReference>
<dbReference type="PANTHER" id="PTHR10903:SF62">
    <property type="entry name" value="GTPASE IMAP FAMILY MEMBER 4-LIKE-RELATED"/>
    <property type="match status" value="1"/>
</dbReference>
<dbReference type="Proteomes" id="UP000518266">
    <property type="component" value="Unassembled WGS sequence"/>
</dbReference>
<dbReference type="EMBL" id="JAAKFY010000023">
    <property type="protein sequence ID" value="KAF3837259.1"/>
    <property type="molecule type" value="Genomic_DNA"/>
</dbReference>
<keyword evidence="3" id="KW-0342">GTP-binding</keyword>
<keyword evidence="2" id="KW-0547">Nucleotide-binding</keyword>
<accession>A0A7J5XL26</accession>
<evidence type="ECO:0000256" key="3">
    <source>
        <dbReference type="ARBA" id="ARBA00023134"/>
    </source>
</evidence>
<evidence type="ECO:0000259" key="4">
    <source>
        <dbReference type="Pfam" id="PF04548"/>
    </source>
</evidence>
<dbReference type="GO" id="GO:0005525">
    <property type="term" value="F:GTP binding"/>
    <property type="evidence" value="ECO:0007669"/>
    <property type="project" value="UniProtKB-KW"/>
</dbReference>
<evidence type="ECO:0000256" key="1">
    <source>
        <dbReference type="ARBA" id="ARBA00008535"/>
    </source>
</evidence>
<evidence type="ECO:0000313" key="5">
    <source>
        <dbReference type="EMBL" id="KAF3837259.1"/>
    </source>
</evidence>
<comment type="similarity">
    <text evidence="1">Belongs to the TRAFAC class TrmE-Era-EngA-EngB-Septin-like GTPase superfamily. AIG1/Toc34/Toc159-like paraseptin GTPase family. IAN subfamily.</text>
</comment>
<dbReference type="AlphaFoldDB" id="A0A7J5XL26"/>
<comment type="caution">
    <text evidence="5">The sequence shown here is derived from an EMBL/GenBank/DDBJ whole genome shotgun (WGS) entry which is preliminary data.</text>
</comment>
<dbReference type="InterPro" id="IPR027417">
    <property type="entry name" value="P-loop_NTPase"/>
</dbReference>